<accession>A0A0C7P2R7</accession>
<dbReference type="PROSITE" id="PS50983">
    <property type="entry name" value="FE_B12_PBP"/>
    <property type="match status" value="1"/>
</dbReference>
<dbReference type="KEGG" id="dtn:DTL3_0910"/>
<reference evidence="3" key="1">
    <citation type="submission" date="2014-11" db="EMBL/GenBank/DDBJ databases">
        <authorList>
            <person name="Wibberg D."/>
        </authorList>
    </citation>
    <scope>NUCLEOTIDE SEQUENCE [LARGE SCALE GENOMIC DNA]</scope>
    <source>
        <strain evidence="3">L3</strain>
    </source>
</reference>
<gene>
    <name evidence="2" type="primary">fepB</name>
    <name evidence="2" type="ORF">DTL3_0910</name>
</gene>
<dbReference type="HOGENOM" id="CLU_038034_2_5_0"/>
<evidence type="ECO:0000313" key="3">
    <source>
        <dbReference type="Proteomes" id="UP000032809"/>
    </source>
</evidence>
<evidence type="ECO:0000259" key="1">
    <source>
        <dbReference type="PROSITE" id="PS50983"/>
    </source>
</evidence>
<organism evidence="2 3">
    <name type="scientific">Defluviitoga tunisiensis</name>
    <dbReference type="NCBI Taxonomy" id="1006576"/>
    <lineage>
        <taxon>Bacteria</taxon>
        <taxon>Thermotogati</taxon>
        <taxon>Thermotogota</taxon>
        <taxon>Thermotogae</taxon>
        <taxon>Petrotogales</taxon>
        <taxon>Petrotogaceae</taxon>
        <taxon>Defluviitoga</taxon>
    </lineage>
</organism>
<dbReference type="PANTHER" id="PTHR30535:SF34">
    <property type="entry name" value="MOLYBDATE-BINDING PROTEIN MOLA"/>
    <property type="match status" value="1"/>
</dbReference>
<sequence length="296" mass="32844">MKKGIKKYVVLLLLTVLSVLTFAQLALVDDLGRFVKFDSQVQRVVSAAPLVSDYIKYLGLEEKVVGVTDWDTSIESEKIGDMFPLNIEKIISLNPDLVFLSGGFQEPEIERLQRYNIKSFVINPVGFNDIYKTITIIGSILGEPERAVEISNKFRQQYLGIAKNAFLWTKKPTVLYLMVQNNVGEMWTAGTGSYINELIAYAGGLNLAAPYSGNNGFFQIGPEFVVAQNPDIIIVDAYFEGDETAKNTLLNAPQLKNVKAIKNGKIVTVDGNKMSQASPSIIDVLSQLNQYFGDNR</sequence>
<evidence type="ECO:0000313" key="2">
    <source>
        <dbReference type="EMBL" id="CEP78214.1"/>
    </source>
</evidence>
<dbReference type="InterPro" id="IPR002491">
    <property type="entry name" value="ABC_transptr_periplasmic_BD"/>
</dbReference>
<name>A0A0C7P2R7_DEFTU</name>
<dbReference type="EMBL" id="LN824141">
    <property type="protein sequence ID" value="CEP78214.1"/>
    <property type="molecule type" value="Genomic_DNA"/>
</dbReference>
<dbReference type="Gene3D" id="3.40.50.1980">
    <property type="entry name" value="Nitrogenase molybdenum iron protein domain"/>
    <property type="match status" value="2"/>
</dbReference>
<feature type="domain" description="Fe/B12 periplasmic-binding" evidence="1">
    <location>
        <begin position="43"/>
        <end position="296"/>
    </location>
</feature>
<dbReference type="STRING" id="1006576.DTL3_0910"/>
<dbReference type="RefSeq" id="WP_045087710.1">
    <property type="nucleotide sequence ID" value="NZ_LN824141.1"/>
</dbReference>
<dbReference type="SUPFAM" id="SSF53807">
    <property type="entry name" value="Helical backbone' metal receptor"/>
    <property type="match status" value="1"/>
</dbReference>
<dbReference type="InterPro" id="IPR050902">
    <property type="entry name" value="ABC_Transporter_SBP"/>
</dbReference>
<proteinExistence type="predicted"/>
<dbReference type="AlphaFoldDB" id="A0A0C7P2R7"/>
<dbReference type="Pfam" id="PF01497">
    <property type="entry name" value="Peripla_BP_2"/>
    <property type="match status" value="1"/>
</dbReference>
<keyword evidence="3" id="KW-1185">Reference proteome</keyword>
<dbReference type="PANTHER" id="PTHR30535">
    <property type="entry name" value="VITAMIN B12-BINDING PROTEIN"/>
    <property type="match status" value="1"/>
</dbReference>
<dbReference type="OrthoDB" id="9787830at2"/>
<dbReference type="GO" id="GO:0071281">
    <property type="term" value="P:cellular response to iron ion"/>
    <property type="evidence" value="ECO:0007669"/>
    <property type="project" value="TreeGrafter"/>
</dbReference>
<protein>
    <submittedName>
        <fullName evidence="2">ABC-type Fe3+-hydroxamate transport system, periplasmic component</fullName>
    </submittedName>
</protein>
<dbReference type="Proteomes" id="UP000032809">
    <property type="component" value="Chromosome I"/>
</dbReference>